<gene>
    <name evidence="2" type="ORF">CRM76_00775</name>
</gene>
<organism evidence="2 3">
    <name type="scientific">Edwardsiella tarda</name>
    <dbReference type="NCBI Taxonomy" id="636"/>
    <lineage>
        <taxon>Bacteria</taxon>
        <taxon>Pseudomonadati</taxon>
        <taxon>Pseudomonadota</taxon>
        <taxon>Gammaproteobacteria</taxon>
        <taxon>Enterobacterales</taxon>
        <taxon>Hafniaceae</taxon>
        <taxon>Edwardsiella</taxon>
    </lineage>
</organism>
<comment type="caution">
    <text evidence="2">The sequence shown here is derived from an EMBL/GenBank/DDBJ whole genome shotgun (WGS) entry which is preliminary data.</text>
</comment>
<keyword evidence="1" id="KW-1133">Transmembrane helix</keyword>
<reference evidence="3" key="1">
    <citation type="submission" date="2017-09" db="EMBL/GenBank/DDBJ databases">
        <title>FDA dAtabase for Regulatory Grade micrObial Sequences (FDA-ARGOS): Supporting development and validation of Infectious Disease Dx tests.</title>
        <authorList>
            <person name="Goldberg B."/>
            <person name="Campos J."/>
            <person name="Tallon L."/>
            <person name="Sadzewicz L."/>
            <person name="Ott S."/>
            <person name="Zhao X."/>
            <person name="Nagaraj S."/>
            <person name="Vavikolanu K."/>
            <person name="Aluvathingal J."/>
            <person name="Nadendla S."/>
            <person name="Geyer C."/>
            <person name="Sichtig H."/>
        </authorList>
    </citation>
    <scope>NUCLEOTIDE SEQUENCE [LARGE SCALE GENOMIC DNA]</scope>
    <source>
        <strain evidence="3">FDAARGOS_370</strain>
    </source>
</reference>
<sequence length="129" mass="14041">MLMRYIAVCASEGDNRLPIAYCLLPIAYCLLPIAYCLLPIAYCLLPIAYCLLPIAYCPLLIAHCSLLIAHCSLLIALGMASAQALIRNGLAAACLLIGRSERLLCHGTTCGIRMRCDRIVHLGIVRLIQ</sequence>
<name>A0A2A7U7M1_EDWTA</name>
<protein>
    <submittedName>
        <fullName evidence="2">Uncharacterized protein</fullName>
    </submittedName>
</protein>
<dbReference type="Proteomes" id="UP000219788">
    <property type="component" value="Unassembled WGS sequence"/>
</dbReference>
<feature type="transmembrane region" description="Helical" evidence="1">
    <location>
        <begin position="53"/>
        <end position="77"/>
    </location>
</feature>
<dbReference type="EMBL" id="PDDV01000005">
    <property type="protein sequence ID" value="PEH74299.1"/>
    <property type="molecule type" value="Genomic_DNA"/>
</dbReference>
<proteinExistence type="predicted"/>
<keyword evidence="1" id="KW-0472">Membrane</keyword>
<evidence type="ECO:0000256" key="1">
    <source>
        <dbReference type="SAM" id="Phobius"/>
    </source>
</evidence>
<keyword evidence="1" id="KW-0812">Transmembrane</keyword>
<feature type="transmembrane region" description="Helical" evidence="1">
    <location>
        <begin position="21"/>
        <end position="47"/>
    </location>
</feature>
<dbReference type="AlphaFoldDB" id="A0A2A7U7M1"/>
<evidence type="ECO:0000313" key="2">
    <source>
        <dbReference type="EMBL" id="PEH74299.1"/>
    </source>
</evidence>
<evidence type="ECO:0000313" key="3">
    <source>
        <dbReference type="Proteomes" id="UP000219788"/>
    </source>
</evidence>
<accession>A0A2A7U7M1</accession>